<comment type="caution">
    <text evidence="1">The sequence shown here is derived from an EMBL/GenBank/DDBJ whole genome shotgun (WGS) entry which is preliminary data.</text>
</comment>
<sequence length="64" mass="7479">MNNRRAPTFGVVRNLTGHAAAWCAGWHFLRRHDGIAFRDTTSFIRQPSIRFYHNLQFFISTKNA</sequence>
<organism evidence="1 2">
    <name type="scientific">Burkholderia thailandensis</name>
    <dbReference type="NCBI Taxonomy" id="57975"/>
    <lineage>
        <taxon>Bacteria</taxon>
        <taxon>Pseudomonadati</taxon>
        <taxon>Pseudomonadota</taxon>
        <taxon>Betaproteobacteria</taxon>
        <taxon>Burkholderiales</taxon>
        <taxon>Burkholderiaceae</taxon>
        <taxon>Burkholderia</taxon>
        <taxon>pseudomallei group</taxon>
    </lineage>
</organism>
<protein>
    <submittedName>
        <fullName evidence="1">Uncharacterized protein</fullName>
    </submittedName>
</protein>
<name>A0AAW9CUW3_BURTH</name>
<dbReference type="EMBL" id="QXCT01000001">
    <property type="protein sequence ID" value="MDW9252798.1"/>
    <property type="molecule type" value="Genomic_DNA"/>
</dbReference>
<dbReference type="AlphaFoldDB" id="A0AAW9CUW3"/>
<gene>
    <name evidence="1" type="ORF">C7S16_5900</name>
</gene>
<evidence type="ECO:0000313" key="1">
    <source>
        <dbReference type="EMBL" id="MDW9252798.1"/>
    </source>
</evidence>
<dbReference type="Proteomes" id="UP001272137">
    <property type="component" value="Unassembled WGS sequence"/>
</dbReference>
<evidence type="ECO:0000313" key="2">
    <source>
        <dbReference type="Proteomes" id="UP001272137"/>
    </source>
</evidence>
<proteinExistence type="predicted"/>
<accession>A0AAW9CUW3</accession>
<reference evidence="1" key="1">
    <citation type="submission" date="2018-08" db="EMBL/GenBank/DDBJ databases">
        <title>Identification of Burkholderia cepacia strains that express a Burkholderia pseudomallei-like capsular polysaccharide.</title>
        <authorList>
            <person name="Burtnick M.N."/>
            <person name="Vongsouvath M."/>
            <person name="Newton P."/>
            <person name="Wuthiekanun V."/>
            <person name="Limmathurotsakul D."/>
            <person name="Brett P.J."/>
            <person name="Chantratita N."/>
            <person name="Dance D.A."/>
        </authorList>
    </citation>
    <scope>NUCLEOTIDE SEQUENCE</scope>
    <source>
        <strain evidence="1">SBXCC001</strain>
    </source>
</reference>